<dbReference type="EMBL" id="JABXXO010000010">
    <property type="protein sequence ID" value="KAF7768324.1"/>
    <property type="molecule type" value="Genomic_DNA"/>
</dbReference>
<dbReference type="Proteomes" id="UP000629468">
    <property type="component" value="Unassembled WGS sequence"/>
</dbReference>
<evidence type="ECO:0000256" key="1">
    <source>
        <dbReference type="SAM" id="Coils"/>
    </source>
</evidence>
<reference evidence="3 4" key="1">
    <citation type="journal article" name="Sci. Rep.">
        <title>Telomere-to-telomere assembled and centromere annotated genomes of the two main subspecies of the button mushroom Agaricus bisporus reveal especially polymorphic chromosome ends.</title>
        <authorList>
            <person name="Sonnenberg A.S.M."/>
            <person name="Sedaghat-Telgerd N."/>
            <person name="Lavrijssen B."/>
            <person name="Ohm R.A."/>
            <person name="Hendrickx P.M."/>
            <person name="Scholtmeijer K."/>
            <person name="Baars J.J.P."/>
            <person name="van Peer A."/>
        </authorList>
    </citation>
    <scope>NUCLEOTIDE SEQUENCE [LARGE SCALE GENOMIC DNA]</scope>
    <source>
        <strain evidence="3 4">H119_p4</strain>
    </source>
</reference>
<dbReference type="AlphaFoldDB" id="A0A8H7C748"/>
<keyword evidence="1" id="KW-0175">Coiled coil</keyword>
<protein>
    <submittedName>
        <fullName evidence="3">Uncharacterized protein</fullName>
    </submittedName>
</protein>
<evidence type="ECO:0000313" key="3">
    <source>
        <dbReference type="EMBL" id="KAF7768324.1"/>
    </source>
</evidence>
<feature type="region of interest" description="Disordered" evidence="2">
    <location>
        <begin position="1"/>
        <end position="36"/>
    </location>
</feature>
<name>A0A8H7C748_AGABI</name>
<organism evidence="3 4">
    <name type="scientific">Agaricus bisporus var. burnettii</name>
    <dbReference type="NCBI Taxonomy" id="192524"/>
    <lineage>
        <taxon>Eukaryota</taxon>
        <taxon>Fungi</taxon>
        <taxon>Dikarya</taxon>
        <taxon>Basidiomycota</taxon>
        <taxon>Agaricomycotina</taxon>
        <taxon>Agaricomycetes</taxon>
        <taxon>Agaricomycetidae</taxon>
        <taxon>Agaricales</taxon>
        <taxon>Agaricineae</taxon>
        <taxon>Agaricaceae</taxon>
        <taxon>Agaricus</taxon>
    </lineage>
</organism>
<evidence type="ECO:0000313" key="4">
    <source>
        <dbReference type="Proteomes" id="UP000629468"/>
    </source>
</evidence>
<gene>
    <name evidence="3" type="ORF">Agabi119p4_7567</name>
</gene>
<evidence type="ECO:0000256" key="2">
    <source>
        <dbReference type="SAM" id="MobiDB-lite"/>
    </source>
</evidence>
<feature type="coiled-coil region" evidence="1">
    <location>
        <begin position="129"/>
        <end position="192"/>
    </location>
</feature>
<accession>A0A8H7C748</accession>
<proteinExistence type="predicted"/>
<sequence>MSPNPYCENSDLASAIHDANSSSPPPSPIKPKTDLKDNYDGVVRCATAALLSMKTATRSKFTIATQKLNPMISPGLLQIKENTMILPHDGLLSLSRVGELFHTLQSDFGTYRCQLDNPKTRANMENMSIEEKTAKTEEVTEELVQSRNKFFDGGNEILDQHESRISKVLNLIKENKKDIEEKLRLIYELEDNIKYRQGLLEALKDKAVPDFMEGMGSSSATGACVQALTTLILWAADVVMSSITFHISFKQDQELEVLKICKTTLESQLDLISTTEEEVGRQKSAWLGARDMLRKLDAQIWVSSLRAIENALASEEEDPLIVTLQEIDRLSTKQTLALRPIRRNQARLNADIGSGIHIKRDVEFFCDVVPAVLEDLKLLRSAKPLMKSDDQVNFETRICDLGRVIFQRLKQFNDLYYKGSEVPDPNEQEIFLKRGTFEFAGDTRILVQAIRNILQTGVSTKKGKKLSKKRDNGDRYHGHCSWDGRPMITSTEGLSILQRVELSIEIIHNLSISSCTGMFLRSTGKREAQVDHSTFDFNLSNATLSDFWDVMRKIVEPGVEYFNNAIVEKPKSRFGLSKLG</sequence>
<comment type="caution">
    <text evidence="3">The sequence shown here is derived from an EMBL/GenBank/DDBJ whole genome shotgun (WGS) entry which is preliminary data.</text>
</comment>